<organism evidence="2 3">
    <name type="scientific">Rathayibacter tritici</name>
    <dbReference type="NCBI Taxonomy" id="33888"/>
    <lineage>
        <taxon>Bacteria</taxon>
        <taxon>Bacillati</taxon>
        <taxon>Actinomycetota</taxon>
        <taxon>Actinomycetes</taxon>
        <taxon>Micrococcales</taxon>
        <taxon>Microbacteriaceae</taxon>
        <taxon>Rathayibacter</taxon>
    </lineage>
</organism>
<dbReference type="AlphaFoldDB" id="A0A160KUK7"/>
<dbReference type="PATRIC" id="fig|33888.3.peg.2408"/>
<evidence type="ECO:0000256" key="1">
    <source>
        <dbReference type="ARBA" id="ARBA00022679"/>
    </source>
</evidence>
<dbReference type="Pfam" id="PF12804">
    <property type="entry name" value="NTP_transf_3"/>
    <property type="match status" value="1"/>
</dbReference>
<dbReference type="InterPro" id="IPR029044">
    <property type="entry name" value="Nucleotide-diphossugar_trans"/>
</dbReference>
<dbReference type="OrthoDB" id="5125920at2"/>
<gene>
    <name evidence="2" type="ORF">A6122_2166</name>
</gene>
<dbReference type="Gene3D" id="3.90.550.10">
    <property type="entry name" value="Spore Coat Polysaccharide Biosynthesis Protein SpsA, Chain A"/>
    <property type="match status" value="1"/>
</dbReference>
<accession>A0A160KUK7</accession>
<evidence type="ECO:0000313" key="2">
    <source>
        <dbReference type="EMBL" id="AND17289.1"/>
    </source>
</evidence>
<name>A0A160KUK7_9MICO</name>
<dbReference type="PANTHER" id="PTHR19136">
    <property type="entry name" value="MOLYBDENUM COFACTOR GUANYLYLTRANSFERASE"/>
    <property type="match status" value="1"/>
</dbReference>
<reference evidence="2 3" key="1">
    <citation type="submission" date="2016-05" db="EMBL/GenBank/DDBJ databases">
        <title>Complete genome sequence of Rathayibacter tritici NCPPB 1953.</title>
        <authorList>
            <person name="Park J."/>
            <person name="Lee H.-H."/>
            <person name="Lee S.-W."/>
            <person name="Seo Y.-S."/>
        </authorList>
    </citation>
    <scope>NUCLEOTIDE SEQUENCE [LARGE SCALE GENOMIC DNA]</scope>
    <source>
        <strain evidence="2 3">NCPPB 1953</strain>
    </source>
</reference>
<dbReference type="GO" id="GO:0016779">
    <property type="term" value="F:nucleotidyltransferase activity"/>
    <property type="evidence" value="ECO:0007669"/>
    <property type="project" value="TreeGrafter"/>
</dbReference>
<dbReference type="Proteomes" id="UP000077071">
    <property type="component" value="Chromosome"/>
</dbReference>
<dbReference type="RefSeq" id="WP_068257547.1">
    <property type="nucleotide sequence ID" value="NZ_PSUN01000055.1"/>
</dbReference>
<keyword evidence="3" id="KW-1185">Reference proteome</keyword>
<dbReference type="KEGG" id="rtn:A6122_2166"/>
<sequence>MLAGGRATRLGGAIKPLLPHRDSTLLGTALAAVHGAERRVVAGPQALASALDGAEHVQEDPPFGGPVAGLAAALPLLDRPDAPEWVVVLAADLVAPGPAVQRLLEDAASAVQDSLLAVDTDGRAQQLLGVHRRRSLVDALAALGDPHGASVRALLRGLPLRLVSVPAGSTDDVDAPTDALRHGIDLSGPLGAH</sequence>
<proteinExistence type="predicted"/>
<dbReference type="STRING" id="33888.A6122_2166"/>
<dbReference type="SUPFAM" id="SSF53448">
    <property type="entry name" value="Nucleotide-diphospho-sugar transferases"/>
    <property type="match status" value="1"/>
</dbReference>
<protein>
    <submittedName>
        <fullName evidence="2">Uncharacterized protein</fullName>
    </submittedName>
</protein>
<dbReference type="InterPro" id="IPR025877">
    <property type="entry name" value="MobA-like_NTP_Trfase"/>
</dbReference>
<evidence type="ECO:0000313" key="3">
    <source>
        <dbReference type="Proteomes" id="UP000077071"/>
    </source>
</evidence>
<dbReference type="PANTHER" id="PTHR19136:SF81">
    <property type="entry name" value="MOLYBDENUM COFACTOR GUANYLYLTRANSFERASE"/>
    <property type="match status" value="1"/>
</dbReference>
<keyword evidence="1" id="KW-0808">Transferase</keyword>
<dbReference type="EMBL" id="CP015515">
    <property type="protein sequence ID" value="AND17289.1"/>
    <property type="molecule type" value="Genomic_DNA"/>
</dbReference>